<dbReference type="Gene3D" id="3.90.226.10">
    <property type="entry name" value="2-enoyl-CoA Hydratase, Chain A, domain 1"/>
    <property type="match status" value="1"/>
</dbReference>
<dbReference type="NCBIfam" id="TIGR00225">
    <property type="entry name" value="prc"/>
    <property type="match status" value="1"/>
</dbReference>
<dbReference type="InterPro" id="IPR001478">
    <property type="entry name" value="PDZ"/>
</dbReference>
<evidence type="ECO:0000256" key="1">
    <source>
        <dbReference type="ARBA" id="ARBA00009179"/>
    </source>
</evidence>
<evidence type="ECO:0000313" key="8">
    <source>
        <dbReference type="Proteomes" id="UP000010467"/>
    </source>
</evidence>
<evidence type="ECO:0000256" key="5">
    <source>
        <dbReference type="RuleBase" id="RU004404"/>
    </source>
</evidence>
<dbReference type="GO" id="GO:0006508">
    <property type="term" value="P:proteolysis"/>
    <property type="evidence" value="ECO:0007669"/>
    <property type="project" value="UniProtKB-KW"/>
</dbReference>
<dbReference type="SMART" id="SM00245">
    <property type="entry name" value="TSPc"/>
    <property type="match status" value="1"/>
</dbReference>
<dbReference type="InterPro" id="IPR004447">
    <property type="entry name" value="Peptidase_S41A"/>
</dbReference>
<dbReference type="CDD" id="cd06782">
    <property type="entry name" value="cpPDZ_CPP-like"/>
    <property type="match status" value="1"/>
</dbReference>
<keyword evidence="2 5" id="KW-0645">Protease</keyword>
<protein>
    <submittedName>
        <fullName evidence="7">C-terminal processing peptidase</fullName>
    </submittedName>
</protein>
<dbReference type="SUPFAM" id="SSF52096">
    <property type="entry name" value="ClpP/crotonase"/>
    <property type="match status" value="1"/>
</dbReference>
<dbReference type="PROSITE" id="PS50106">
    <property type="entry name" value="PDZ"/>
    <property type="match status" value="1"/>
</dbReference>
<reference evidence="8" key="1">
    <citation type="submission" date="2012-03" db="EMBL/GenBank/DDBJ databases">
        <title>Complete sequence of chromosome of Deinococcus peraridilitoris DSM 19664.</title>
        <authorList>
            <person name="Lucas S."/>
            <person name="Copeland A."/>
            <person name="Lapidus A."/>
            <person name="Glavina del Rio T."/>
            <person name="Dalin E."/>
            <person name="Tice H."/>
            <person name="Bruce D."/>
            <person name="Goodwin L."/>
            <person name="Pitluck S."/>
            <person name="Peters L."/>
            <person name="Mikhailova N."/>
            <person name="Lu M."/>
            <person name="Kyrpides N."/>
            <person name="Mavromatis K."/>
            <person name="Ivanova N."/>
            <person name="Brettin T."/>
            <person name="Detter J.C."/>
            <person name="Han C."/>
            <person name="Larimer F."/>
            <person name="Land M."/>
            <person name="Hauser L."/>
            <person name="Markowitz V."/>
            <person name="Cheng J.-F."/>
            <person name="Hugenholtz P."/>
            <person name="Woyke T."/>
            <person name="Wu D."/>
            <person name="Pukall R."/>
            <person name="Steenblock K."/>
            <person name="Brambilla E."/>
            <person name="Klenk H.-P."/>
            <person name="Eisen J.A."/>
        </authorList>
    </citation>
    <scope>NUCLEOTIDE SEQUENCE [LARGE SCALE GENOMIC DNA]</scope>
    <source>
        <strain evidence="8">DSM 19664 / LMG 22246 / CIP 109416 / KR-200</strain>
    </source>
</reference>
<dbReference type="KEGG" id="dpd:Deipe_0285"/>
<dbReference type="MEROPS" id="S41.004"/>
<dbReference type="eggNOG" id="COG0793">
    <property type="taxonomic scope" value="Bacteria"/>
</dbReference>
<sequence>MLIVAGALAATTAVGYAQLRTYTPAEVLGTPTGQTLLQALTVVDQIALKPVEREKLLEGAIKGMLATFEDPYTRYVAPVEAARDAEDQQGEFFGIGVTFVAADANGNGGRIEGVYKGGAAEKAGVRPGDVFLKIDGQDVSKIPQNEIVGKVRGKEGVPVKITFGRGEGSYEVTMTRARVTIVSVQSTVLPGNVGYVALNDFSNLKVLQQFPQVFADFKAKGIDKVVFDLRDNPGGNLCVSTAVVDQFLSSGDIMKVRMRGGEAGSVECPGAGKASNQATDYKGKLVVLTNGGSASASEITAGALQDAGRAQIVGEKTFGKGVVQVVQPLVNGGRAHITFEEWLTPKGRSINKEGIKPNVQVADTRYPKIVTYSGTGVQPGQKVTVTIGERKLETTADAEGKFTFAESPKPRVVPAGDGQAIVDLKTDAQLAKALEVINAK</sequence>
<accession>K9ZWD1</accession>
<dbReference type="PATRIC" id="fig|937777.3.peg.292"/>
<dbReference type="AlphaFoldDB" id="K9ZWD1"/>
<dbReference type="InterPro" id="IPR029045">
    <property type="entry name" value="ClpP/crotonase-like_dom_sf"/>
</dbReference>
<keyword evidence="4 5" id="KW-0720">Serine protease</keyword>
<keyword evidence="8" id="KW-1185">Reference proteome</keyword>
<organism evidence="7 8">
    <name type="scientific">Deinococcus peraridilitoris (strain DSM 19664 / LMG 22246 / CIP 109416 / KR-200)</name>
    <dbReference type="NCBI Taxonomy" id="937777"/>
    <lineage>
        <taxon>Bacteria</taxon>
        <taxon>Thermotogati</taxon>
        <taxon>Deinococcota</taxon>
        <taxon>Deinococci</taxon>
        <taxon>Deinococcales</taxon>
        <taxon>Deinococcaceae</taxon>
        <taxon>Deinococcus</taxon>
    </lineage>
</organism>
<dbReference type="GO" id="GO:0007165">
    <property type="term" value="P:signal transduction"/>
    <property type="evidence" value="ECO:0007669"/>
    <property type="project" value="TreeGrafter"/>
</dbReference>
<name>K9ZWD1_DEIPD</name>
<gene>
    <name evidence="7" type="ordered locus">Deipe_0285</name>
</gene>
<dbReference type="SUPFAM" id="SSF50156">
    <property type="entry name" value="PDZ domain-like"/>
    <property type="match status" value="1"/>
</dbReference>
<dbReference type="Pfam" id="PF22694">
    <property type="entry name" value="CtpB_N-like"/>
    <property type="match status" value="1"/>
</dbReference>
<dbReference type="InterPro" id="IPR036034">
    <property type="entry name" value="PDZ_sf"/>
</dbReference>
<evidence type="ECO:0000256" key="2">
    <source>
        <dbReference type="ARBA" id="ARBA00022670"/>
    </source>
</evidence>
<dbReference type="Pfam" id="PF03572">
    <property type="entry name" value="Peptidase_S41"/>
    <property type="match status" value="1"/>
</dbReference>
<dbReference type="OrthoDB" id="9812068at2"/>
<dbReference type="GO" id="GO:0030288">
    <property type="term" value="C:outer membrane-bounded periplasmic space"/>
    <property type="evidence" value="ECO:0007669"/>
    <property type="project" value="TreeGrafter"/>
</dbReference>
<dbReference type="Proteomes" id="UP000010467">
    <property type="component" value="Chromosome"/>
</dbReference>
<dbReference type="Gene3D" id="3.30.750.44">
    <property type="match status" value="1"/>
</dbReference>
<evidence type="ECO:0000256" key="3">
    <source>
        <dbReference type="ARBA" id="ARBA00022801"/>
    </source>
</evidence>
<evidence type="ECO:0000256" key="4">
    <source>
        <dbReference type="ARBA" id="ARBA00022825"/>
    </source>
</evidence>
<proteinExistence type="inferred from homology"/>
<dbReference type="SMART" id="SM00228">
    <property type="entry name" value="PDZ"/>
    <property type="match status" value="1"/>
</dbReference>
<dbReference type="HOGENOM" id="CLU_017295_3_0_0"/>
<keyword evidence="3 5" id="KW-0378">Hydrolase</keyword>
<dbReference type="STRING" id="937777.Deipe_0285"/>
<dbReference type="Gene3D" id="2.30.42.10">
    <property type="match status" value="1"/>
</dbReference>
<dbReference type="InterPro" id="IPR041489">
    <property type="entry name" value="PDZ_6"/>
</dbReference>
<dbReference type="GO" id="GO:0008236">
    <property type="term" value="F:serine-type peptidase activity"/>
    <property type="evidence" value="ECO:0007669"/>
    <property type="project" value="UniProtKB-KW"/>
</dbReference>
<evidence type="ECO:0000313" key="7">
    <source>
        <dbReference type="EMBL" id="AFZ65886.1"/>
    </source>
</evidence>
<evidence type="ECO:0000259" key="6">
    <source>
        <dbReference type="PROSITE" id="PS50106"/>
    </source>
</evidence>
<dbReference type="Pfam" id="PF17820">
    <property type="entry name" value="PDZ_6"/>
    <property type="match status" value="1"/>
</dbReference>
<dbReference type="GO" id="GO:0004175">
    <property type="term" value="F:endopeptidase activity"/>
    <property type="evidence" value="ECO:0007669"/>
    <property type="project" value="TreeGrafter"/>
</dbReference>
<dbReference type="PANTHER" id="PTHR32060:SF30">
    <property type="entry name" value="CARBOXY-TERMINAL PROCESSING PROTEASE CTPA"/>
    <property type="match status" value="1"/>
</dbReference>
<dbReference type="InterPro" id="IPR055210">
    <property type="entry name" value="CtpA/B_N"/>
</dbReference>
<feature type="domain" description="PDZ" evidence="6">
    <location>
        <begin position="78"/>
        <end position="152"/>
    </location>
</feature>
<dbReference type="EMBL" id="CP003382">
    <property type="protein sequence ID" value="AFZ65886.1"/>
    <property type="molecule type" value="Genomic_DNA"/>
</dbReference>
<dbReference type="PANTHER" id="PTHR32060">
    <property type="entry name" value="TAIL-SPECIFIC PROTEASE"/>
    <property type="match status" value="1"/>
</dbReference>
<dbReference type="CDD" id="cd07560">
    <property type="entry name" value="Peptidase_S41_CPP"/>
    <property type="match status" value="1"/>
</dbReference>
<comment type="similarity">
    <text evidence="1 5">Belongs to the peptidase S41A family.</text>
</comment>
<dbReference type="InterPro" id="IPR005151">
    <property type="entry name" value="Tail-specific_protease"/>
</dbReference>